<dbReference type="SUPFAM" id="SSF51735">
    <property type="entry name" value="NAD(P)-binding Rossmann-fold domains"/>
    <property type="match status" value="1"/>
</dbReference>
<dbReference type="EC" id="1.1.1.57" evidence="4"/>
<dbReference type="InterPro" id="IPR013118">
    <property type="entry name" value="Mannitol_DH_C"/>
</dbReference>
<dbReference type="InterPro" id="IPR050988">
    <property type="entry name" value="Mannitol_DH/Oxidoreductase"/>
</dbReference>
<dbReference type="InterPro" id="IPR013328">
    <property type="entry name" value="6PGD_dom2"/>
</dbReference>
<name>A0A7W9EDJ4_9SPHN</name>
<dbReference type="Gene3D" id="1.10.1040.10">
    <property type="entry name" value="N-(1-d-carboxylethyl)-l-norvaline Dehydrogenase, domain 2"/>
    <property type="match status" value="1"/>
</dbReference>
<dbReference type="Pfam" id="PF08125">
    <property type="entry name" value="Mannitol_dh_C"/>
    <property type="match status" value="1"/>
</dbReference>
<reference evidence="4 5" key="1">
    <citation type="submission" date="2020-08" db="EMBL/GenBank/DDBJ databases">
        <title>Genomic Encyclopedia of Type Strains, Phase IV (KMG-IV): sequencing the most valuable type-strain genomes for metagenomic binning, comparative biology and taxonomic classification.</title>
        <authorList>
            <person name="Goeker M."/>
        </authorList>
    </citation>
    <scope>NUCLEOTIDE SEQUENCE [LARGE SCALE GENOMIC DNA]</scope>
    <source>
        <strain evidence="4 5">DSM 25079</strain>
    </source>
</reference>
<dbReference type="PANTHER" id="PTHR43362">
    <property type="entry name" value="MANNITOL DEHYDROGENASE DSF1-RELATED"/>
    <property type="match status" value="1"/>
</dbReference>
<proteinExistence type="predicted"/>
<gene>
    <name evidence="4" type="ORF">FHS49_001361</name>
</gene>
<evidence type="ECO:0000256" key="1">
    <source>
        <dbReference type="ARBA" id="ARBA00023002"/>
    </source>
</evidence>
<organism evidence="4 5">
    <name type="scientific">Sphingobium boeckii</name>
    <dbReference type="NCBI Taxonomy" id="1082345"/>
    <lineage>
        <taxon>Bacteria</taxon>
        <taxon>Pseudomonadati</taxon>
        <taxon>Pseudomonadota</taxon>
        <taxon>Alphaproteobacteria</taxon>
        <taxon>Sphingomonadales</taxon>
        <taxon>Sphingomonadaceae</taxon>
        <taxon>Sphingobium</taxon>
    </lineage>
</organism>
<evidence type="ECO:0000313" key="4">
    <source>
        <dbReference type="EMBL" id="MBB5685353.1"/>
    </source>
</evidence>
<evidence type="ECO:0000313" key="5">
    <source>
        <dbReference type="Proteomes" id="UP000549617"/>
    </source>
</evidence>
<evidence type="ECO:0000259" key="2">
    <source>
        <dbReference type="Pfam" id="PF01232"/>
    </source>
</evidence>
<feature type="domain" description="Mannitol dehydrogenase N-terminal" evidence="2">
    <location>
        <begin position="28"/>
        <end position="273"/>
    </location>
</feature>
<dbReference type="InterPro" id="IPR036291">
    <property type="entry name" value="NAD(P)-bd_dom_sf"/>
</dbReference>
<dbReference type="AlphaFoldDB" id="A0A7W9EDJ4"/>
<dbReference type="PRINTS" id="PR00084">
    <property type="entry name" value="MTLDHDRGNASE"/>
</dbReference>
<dbReference type="Proteomes" id="UP000549617">
    <property type="component" value="Unassembled WGS sequence"/>
</dbReference>
<sequence length="470" mass="50532">MRLSEANLSALSPHVALPGYDRAAQRVGIVHFGIGAFHRAHQAAYTDDAMAAGERDWAITGVSLRSGSIRDQMMPQDGLYTIVERSSAGSALRLIGAVTAVLVAPETPQAVIDALGSADTHIVSFTITEKGYWRRADGGLDIAAADVAHDLSGAGAPRTIYGFLAKAFVQRRANGLPGLTLLTCDNLAENGEILAGLLGDFLDRADPESASWFRMHCTCPSTMVDRIVPATTPGDRDTLTAEIGLRDEALVLTEAFRQWVIEDKFAGPRPLWENVGAQIVADVRPYEIAKLRMLNGAHSAIAYLGLRAGHDYVHQAVADSTIRPLIETLMRQEAAATLDPLADMDTNAYADALFARFSNSALPHRLIQIAMDGSQKIPQRWLQPLVINRNCGRDCSATFTALAAWLLHIRGDARPVDDPMAGELAGLWARHGLEGIVAALFGTDGVFAASWTASPQDQQALTAHLMMLAV</sequence>
<feature type="domain" description="Mannitol dehydrogenase C-terminal" evidence="3">
    <location>
        <begin position="282"/>
        <end position="425"/>
    </location>
</feature>
<dbReference type="InterPro" id="IPR000669">
    <property type="entry name" value="Mannitol_DH"/>
</dbReference>
<evidence type="ECO:0000259" key="3">
    <source>
        <dbReference type="Pfam" id="PF08125"/>
    </source>
</evidence>
<comment type="caution">
    <text evidence="4">The sequence shown here is derived from an EMBL/GenBank/DDBJ whole genome shotgun (WGS) entry which is preliminary data.</text>
</comment>
<dbReference type="InterPro" id="IPR013131">
    <property type="entry name" value="Mannitol_DH_N"/>
</dbReference>
<dbReference type="SUPFAM" id="SSF48179">
    <property type="entry name" value="6-phosphogluconate dehydrogenase C-terminal domain-like"/>
    <property type="match status" value="1"/>
</dbReference>
<dbReference type="PANTHER" id="PTHR43362:SF1">
    <property type="entry name" value="MANNITOL DEHYDROGENASE 2-RELATED"/>
    <property type="match status" value="1"/>
</dbReference>
<keyword evidence="5" id="KW-1185">Reference proteome</keyword>
<accession>A0A7W9EDJ4</accession>
<dbReference type="GO" id="GO:0008866">
    <property type="term" value="F:fructuronate reductase activity"/>
    <property type="evidence" value="ECO:0007669"/>
    <property type="project" value="UniProtKB-EC"/>
</dbReference>
<protein>
    <submittedName>
        <fullName evidence="4">Fructuronate reductase</fullName>
        <ecNumber evidence="4">1.1.1.57</ecNumber>
    </submittedName>
</protein>
<keyword evidence="1 4" id="KW-0560">Oxidoreductase</keyword>
<dbReference type="Gene3D" id="3.40.50.720">
    <property type="entry name" value="NAD(P)-binding Rossmann-like Domain"/>
    <property type="match status" value="1"/>
</dbReference>
<dbReference type="Pfam" id="PF01232">
    <property type="entry name" value="Mannitol_dh"/>
    <property type="match status" value="1"/>
</dbReference>
<dbReference type="InterPro" id="IPR008927">
    <property type="entry name" value="6-PGluconate_DH-like_C_sf"/>
</dbReference>
<dbReference type="EMBL" id="JACIJC010000002">
    <property type="protein sequence ID" value="MBB5685353.1"/>
    <property type="molecule type" value="Genomic_DNA"/>
</dbReference>
<dbReference type="RefSeq" id="WP_184016623.1">
    <property type="nucleotide sequence ID" value="NZ_JACIJC010000002.1"/>
</dbReference>